<dbReference type="InterPro" id="IPR015358">
    <property type="entry name" value="Tscrpt_reg_MerR_DNA-bd"/>
</dbReference>
<dbReference type="SMART" id="SM00422">
    <property type="entry name" value="HTH_MERR"/>
    <property type="match status" value="1"/>
</dbReference>
<dbReference type="CDD" id="cd04785">
    <property type="entry name" value="HTH_CadR-PbrR-like"/>
    <property type="match status" value="1"/>
</dbReference>
<gene>
    <name evidence="5" type="ORF">ACFFIC_19345</name>
</gene>
<dbReference type="SUPFAM" id="SSF46955">
    <property type="entry name" value="Putative DNA-binding domain"/>
    <property type="match status" value="1"/>
</dbReference>
<dbReference type="InterPro" id="IPR047057">
    <property type="entry name" value="MerR_fam"/>
</dbReference>
<dbReference type="InterPro" id="IPR009061">
    <property type="entry name" value="DNA-bd_dom_put_sf"/>
</dbReference>
<reference evidence="5 6" key="1">
    <citation type="submission" date="2024-09" db="EMBL/GenBank/DDBJ databases">
        <authorList>
            <person name="Sun Q."/>
            <person name="Mori K."/>
        </authorList>
    </citation>
    <scope>NUCLEOTIDE SEQUENCE [LARGE SCALE GENOMIC DNA]</scope>
    <source>
        <strain evidence="5 6">CCM 7468</strain>
    </source>
</reference>
<feature type="domain" description="HTH merR-type" evidence="4">
    <location>
        <begin position="5"/>
        <end position="74"/>
    </location>
</feature>
<keyword evidence="3" id="KW-0804">Transcription</keyword>
<dbReference type="PANTHER" id="PTHR30204">
    <property type="entry name" value="REDOX-CYCLING DRUG-SENSING TRANSCRIPTIONAL ACTIVATOR SOXR"/>
    <property type="match status" value="1"/>
</dbReference>
<dbReference type="Proteomes" id="UP001589789">
    <property type="component" value="Unassembled WGS sequence"/>
</dbReference>
<dbReference type="PROSITE" id="PS50937">
    <property type="entry name" value="HTH_MERR_2"/>
    <property type="match status" value="1"/>
</dbReference>
<name>A0ABV6IVN1_9PROT</name>
<dbReference type="RefSeq" id="WP_377053364.1">
    <property type="nucleotide sequence ID" value="NZ_JBHLVZ010000069.1"/>
</dbReference>
<evidence type="ECO:0000313" key="6">
    <source>
        <dbReference type="Proteomes" id="UP001589789"/>
    </source>
</evidence>
<organism evidence="5 6">
    <name type="scientific">Muricoccus vinaceus</name>
    <dbReference type="NCBI Taxonomy" id="424704"/>
    <lineage>
        <taxon>Bacteria</taxon>
        <taxon>Pseudomonadati</taxon>
        <taxon>Pseudomonadota</taxon>
        <taxon>Alphaproteobacteria</taxon>
        <taxon>Acetobacterales</taxon>
        <taxon>Roseomonadaceae</taxon>
        <taxon>Muricoccus</taxon>
    </lineage>
</organism>
<evidence type="ECO:0000313" key="5">
    <source>
        <dbReference type="EMBL" id="MFC0387679.1"/>
    </source>
</evidence>
<keyword evidence="6" id="KW-1185">Reference proteome</keyword>
<evidence type="ECO:0000256" key="3">
    <source>
        <dbReference type="ARBA" id="ARBA00023163"/>
    </source>
</evidence>
<dbReference type="Gene3D" id="1.10.1660.10">
    <property type="match status" value="1"/>
</dbReference>
<dbReference type="Pfam" id="PF09278">
    <property type="entry name" value="MerR-DNA-bind"/>
    <property type="match status" value="1"/>
</dbReference>
<dbReference type="Pfam" id="PF00376">
    <property type="entry name" value="MerR"/>
    <property type="match status" value="1"/>
</dbReference>
<dbReference type="PANTHER" id="PTHR30204:SF94">
    <property type="entry name" value="HEAVY METAL-DEPENDENT TRANSCRIPTIONAL REGULATOR HI_0293-RELATED"/>
    <property type="match status" value="1"/>
</dbReference>
<dbReference type="EMBL" id="JBHLVZ010000069">
    <property type="protein sequence ID" value="MFC0387679.1"/>
    <property type="molecule type" value="Genomic_DNA"/>
</dbReference>
<sequence>MIEDVLAIGTVSRLARFKISTMRYDESVGLLPAPPRSEGNRRAFCMADVRRLMFIRHSRALGFGLDAIRQLLQLAEMPEEPCDEADAIAREHLEAIRRKIDQLTALSGELKTMLDRGAHGTIAECRVIEALAGEDG</sequence>
<evidence type="ECO:0000256" key="1">
    <source>
        <dbReference type="ARBA" id="ARBA00023015"/>
    </source>
</evidence>
<evidence type="ECO:0000259" key="4">
    <source>
        <dbReference type="PROSITE" id="PS50937"/>
    </source>
</evidence>
<keyword evidence="2" id="KW-0238">DNA-binding</keyword>
<keyword evidence="1" id="KW-0805">Transcription regulation</keyword>
<evidence type="ECO:0000256" key="2">
    <source>
        <dbReference type="ARBA" id="ARBA00023125"/>
    </source>
</evidence>
<protein>
    <submittedName>
        <fullName evidence="5">Helix-turn-helix domain-containing protein</fullName>
    </submittedName>
</protein>
<proteinExistence type="predicted"/>
<comment type="caution">
    <text evidence="5">The sequence shown here is derived from an EMBL/GenBank/DDBJ whole genome shotgun (WGS) entry which is preliminary data.</text>
</comment>
<dbReference type="InterPro" id="IPR000551">
    <property type="entry name" value="MerR-type_HTH_dom"/>
</dbReference>
<accession>A0ABV6IVN1</accession>